<dbReference type="GO" id="GO:0000976">
    <property type="term" value="F:transcription cis-regulatory region binding"/>
    <property type="evidence" value="ECO:0007669"/>
    <property type="project" value="TreeGrafter"/>
</dbReference>
<sequence>MKKKTTIKDIANVLKITPSAVSRALHNHPRISDKTKEAVKKVAKELEYQPNQLASALRSGKSKLVGVIVPRT</sequence>
<name>A0AAW7XF92_9GAMM</name>
<dbReference type="AlphaFoldDB" id="A0AAW7XF92"/>
<evidence type="ECO:0000313" key="6">
    <source>
        <dbReference type="Proteomes" id="UP001169760"/>
    </source>
</evidence>
<keyword evidence="3" id="KW-0804">Transcription</keyword>
<dbReference type="InterPro" id="IPR010982">
    <property type="entry name" value="Lambda_DNA-bd_dom_sf"/>
</dbReference>
<dbReference type="PANTHER" id="PTHR30146:SF109">
    <property type="entry name" value="HTH-TYPE TRANSCRIPTIONAL REGULATOR GALS"/>
    <property type="match status" value="1"/>
</dbReference>
<evidence type="ECO:0000256" key="3">
    <source>
        <dbReference type="ARBA" id="ARBA00023163"/>
    </source>
</evidence>
<protein>
    <submittedName>
        <fullName evidence="5">LacI family DNA-binding transcriptional regulator</fullName>
    </submittedName>
</protein>
<dbReference type="SUPFAM" id="SSF47413">
    <property type="entry name" value="lambda repressor-like DNA-binding domains"/>
    <property type="match status" value="1"/>
</dbReference>
<proteinExistence type="predicted"/>
<accession>A0AAW7XF92</accession>
<organism evidence="5 6">
    <name type="scientific">Saccharophagus degradans</name>
    <dbReference type="NCBI Taxonomy" id="86304"/>
    <lineage>
        <taxon>Bacteria</taxon>
        <taxon>Pseudomonadati</taxon>
        <taxon>Pseudomonadota</taxon>
        <taxon>Gammaproteobacteria</taxon>
        <taxon>Cellvibrionales</taxon>
        <taxon>Cellvibrionaceae</taxon>
        <taxon>Saccharophagus</taxon>
    </lineage>
</organism>
<dbReference type="SMART" id="SM00354">
    <property type="entry name" value="HTH_LACI"/>
    <property type="match status" value="1"/>
</dbReference>
<dbReference type="Proteomes" id="UP001169760">
    <property type="component" value="Unassembled WGS sequence"/>
</dbReference>
<keyword evidence="1" id="KW-0805">Transcription regulation</keyword>
<evidence type="ECO:0000259" key="4">
    <source>
        <dbReference type="PROSITE" id="PS50932"/>
    </source>
</evidence>
<dbReference type="CDD" id="cd01392">
    <property type="entry name" value="HTH_LacI"/>
    <property type="match status" value="1"/>
</dbReference>
<feature type="domain" description="HTH lacI-type" evidence="4">
    <location>
        <begin position="5"/>
        <end position="59"/>
    </location>
</feature>
<evidence type="ECO:0000313" key="5">
    <source>
        <dbReference type="EMBL" id="MDO6425029.1"/>
    </source>
</evidence>
<dbReference type="Pfam" id="PF00356">
    <property type="entry name" value="LacI"/>
    <property type="match status" value="1"/>
</dbReference>
<dbReference type="PROSITE" id="PS50932">
    <property type="entry name" value="HTH_LACI_2"/>
    <property type="match status" value="1"/>
</dbReference>
<dbReference type="GO" id="GO:0003700">
    <property type="term" value="F:DNA-binding transcription factor activity"/>
    <property type="evidence" value="ECO:0007669"/>
    <property type="project" value="TreeGrafter"/>
</dbReference>
<dbReference type="InterPro" id="IPR000843">
    <property type="entry name" value="HTH_LacI"/>
</dbReference>
<dbReference type="EMBL" id="JAUOPB010000162">
    <property type="protein sequence ID" value="MDO6425029.1"/>
    <property type="molecule type" value="Genomic_DNA"/>
</dbReference>
<evidence type="ECO:0000256" key="1">
    <source>
        <dbReference type="ARBA" id="ARBA00023015"/>
    </source>
</evidence>
<feature type="non-terminal residue" evidence="5">
    <location>
        <position position="72"/>
    </location>
</feature>
<gene>
    <name evidence="5" type="ORF">Q4521_21285</name>
</gene>
<keyword evidence="2 5" id="KW-0238">DNA-binding</keyword>
<evidence type="ECO:0000256" key="2">
    <source>
        <dbReference type="ARBA" id="ARBA00023125"/>
    </source>
</evidence>
<dbReference type="PANTHER" id="PTHR30146">
    <property type="entry name" value="LACI-RELATED TRANSCRIPTIONAL REPRESSOR"/>
    <property type="match status" value="1"/>
</dbReference>
<reference evidence="5" key="1">
    <citation type="submission" date="2023-07" db="EMBL/GenBank/DDBJ databases">
        <title>Genome content predicts the carbon catabolic preferences of heterotrophic bacteria.</title>
        <authorList>
            <person name="Gralka M."/>
        </authorList>
    </citation>
    <scope>NUCLEOTIDE SEQUENCE</scope>
    <source>
        <strain evidence="5">I3M17_2</strain>
    </source>
</reference>
<dbReference type="Gene3D" id="1.10.260.40">
    <property type="entry name" value="lambda repressor-like DNA-binding domains"/>
    <property type="match status" value="1"/>
</dbReference>
<comment type="caution">
    <text evidence="5">The sequence shown here is derived from an EMBL/GenBank/DDBJ whole genome shotgun (WGS) entry which is preliminary data.</text>
</comment>